<evidence type="ECO:0000256" key="3">
    <source>
        <dbReference type="ARBA" id="ARBA00022884"/>
    </source>
</evidence>
<organism evidence="9">
    <name type="scientific">Brassica campestris</name>
    <name type="common">Field mustard</name>
    <dbReference type="NCBI Taxonomy" id="3711"/>
    <lineage>
        <taxon>Eukaryota</taxon>
        <taxon>Viridiplantae</taxon>
        <taxon>Streptophyta</taxon>
        <taxon>Embryophyta</taxon>
        <taxon>Tracheophyta</taxon>
        <taxon>Spermatophyta</taxon>
        <taxon>Magnoliopsida</taxon>
        <taxon>eudicotyledons</taxon>
        <taxon>Gunneridae</taxon>
        <taxon>Pentapetalae</taxon>
        <taxon>rosids</taxon>
        <taxon>malvids</taxon>
        <taxon>Brassicales</taxon>
        <taxon>Brassicaceae</taxon>
        <taxon>Brassiceae</taxon>
        <taxon>Brassica</taxon>
    </lineage>
</organism>
<dbReference type="GO" id="GO:0003723">
    <property type="term" value="F:RNA binding"/>
    <property type="evidence" value="ECO:0007669"/>
    <property type="project" value="UniProtKB-UniRule"/>
</dbReference>
<feature type="domain" description="Ribosomal protein eL8/eL30/eS12/Gadd45" evidence="8">
    <location>
        <begin position="100"/>
        <end position="143"/>
    </location>
</feature>
<evidence type="ECO:0000256" key="2">
    <source>
        <dbReference type="ARBA" id="ARBA00007337"/>
    </source>
</evidence>
<dbReference type="InterPro" id="IPR002415">
    <property type="entry name" value="H/ACA_rnp_Nhp2-like"/>
</dbReference>
<sequence>MTVEAVNPKAYPLADSQLAITILDLVQQATNYKQLKKGANEATKTLNRGISEFVVMAADAEPLEILLHLPLLAEDKVTISSLSMHLAEDMKVYVLFFLLHMASLALLSNVPYVFVPSKQALGRACGVTRPVIACSVTSNEASQLKSQIQQLKDAIEKLLI</sequence>
<keyword evidence="7" id="KW-0812">Transmembrane</keyword>
<evidence type="ECO:0000259" key="8">
    <source>
        <dbReference type="Pfam" id="PF01248"/>
    </source>
</evidence>
<dbReference type="InterPro" id="IPR050257">
    <property type="entry name" value="eL8/uL1-like"/>
</dbReference>
<evidence type="ECO:0000256" key="4">
    <source>
        <dbReference type="ARBA" id="ARBA00023242"/>
    </source>
</evidence>
<dbReference type="PRINTS" id="PR00881">
    <property type="entry name" value="L7ARS6FAMILY"/>
</dbReference>
<proteinExistence type="inferred from homology"/>
<comment type="function">
    <text evidence="6">Common component of the spliceosome and rRNA processing machinery.</text>
</comment>
<keyword evidence="3 6" id="KW-0694">RNA-binding</keyword>
<feature type="domain" description="Ribosomal protein eL8/eL30/eS12/Gadd45" evidence="8">
    <location>
        <begin position="23"/>
        <end position="76"/>
    </location>
</feature>
<name>A0A3P5Z426_BRACM</name>
<dbReference type="AlphaFoldDB" id="A0A3P5Z426"/>
<dbReference type="GO" id="GO:0042254">
    <property type="term" value="P:ribosome biogenesis"/>
    <property type="evidence" value="ECO:0007669"/>
    <property type="project" value="InterPro"/>
</dbReference>
<keyword evidence="5 6" id="KW-0687">Ribonucleoprotein</keyword>
<dbReference type="SUPFAM" id="SSF55315">
    <property type="entry name" value="L30e-like"/>
    <property type="match status" value="2"/>
</dbReference>
<dbReference type="GO" id="GO:0005730">
    <property type="term" value="C:nucleolus"/>
    <property type="evidence" value="ECO:0007669"/>
    <property type="project" value="UniProtKB-SubCell"/>
</dbReference>
<feature type="transmembrane region" description="Helical" evidence="7">
    <location>
        <begin position="92"/>
        <end position="114"/>
    </location>
</feature>
<gene>
    <name evidence="9" type="ORF">BRAA01T01319Z</name>
</gene>
<evidence type="ECO:0000256" key="7">
    <source>
        <dbReference type="SAM" id="Phobius"/>
    </source>
</evidence>
<evidence type="ECO:0000256" key="5">
    <source>
        <dbReference type="ARBA" id="ARBA00023274"/>
    </source>
</evidence>
<evidence type="ECO:0000256" key="1">
    <source>
        <dbReference type="ARBA" id="ARBA00004604"/>
    </source>
</evidence>
<keyword evidence="7" id="KW-0472">Membrane</keyword>
<reference evidence="9" key="1">
    <citation type="submission" date="2018-11" db="EMBL/GenBank/DDBJ databases">
        <authorList>
            <consortium name="Genoscope - CEA"/>
            <person name="William W."/>
        </authorList>
    </citation>
    <scope>NUCLEOTIDE SEQUENCE</scope>
</reference>
<evidence type="ECO:0000313" key="9">
    <source>
        <dbReference type="EMBL" id="VDC74817.1"/>
    </source>
</evidence>
<dbReference type="InterPro" id="IPR004037">
    <property type="entry name" value="Ribosomal_eL8-like_CS"/>
</dbReference>
<keyword evidence="4 6" id="KW-0539">Nucleus</keyword>
<dbReference type="PANTHER" id="PTHR23105">
    <property type="entry name" value="RIBOSOMAL PROTEIN L7AE FAMILY MEMBER"/>
    <property type="match status" value="1"/>
</dbReference>
<dbReference type="PROSITE" id="PS01082">
    <property type="entry name" value="RIBOSOMAL_L7AE"/>
    <property type="match status" value="1"/>
</dbReference>
<accession>A0A3P5Z426</accession>
<keyword evidence="7" id="KW-1133">Transmembrane helix</keyword>
<dbReference type="EMBL" id="LR031571">
    <property type="protein sequence ID" value="VDC74817.1"/>
    <property type="molecule type" value="Genomic_DNA"/>
</dbReference>
<comment type="subcellular location">
    <subcellularLocation>
        <location evidence="1 6">Nucleus</location>
        <location evidence="1 6">Nucleolus</location>
    </subcellularLocation>
</comment>
<dbReference type="PRINTS" id="PR00883">
    <property type="entry name" value="NUCLEARHMG"/>
</dbReference>
<dbReference type="Pfam" id="PF01248">
    <property type="entry name" value="Ribosomal_L7Ae"/>
    <property type="match status" value="2"/>
</dbReference>
<dbReference type="InterPro" id="IPR029064">
    <property type="entry name" value="Ribosomal_eL30-like_sf"/>
</dbReference>
<evidence type="ECO:0000256" key="6">
    <source>
        <dbReference type="RuleBase" id="RU366039"/>
    </source>
</evidence>
<protein>
    <recommendedName>
        <fullName evidence="8">Ribosomal protein eL8/eL30/eS12/Gadd45 domain-containing protein</fullName>
    </recommendedName>
</protein>
<comment type="similarity">
    <text evidence="2 6">Belongs to the eukaryotic ribosomal protein eL8 family.</text>
</comment>
<dbReference type="InterPro" id="IPR018492">
    <property type="entry name" value="Ribosomal_eL8/Nhp2"/>
</dbReference>
<dbReference type="Gene3D" id="3.30.1330.30">
    <property type="match status" value="1"/>
</dbReference>
<dbReference type="InterPro" id="IPR004038">
    <property type="entry name" value="Ribosomal_eL8/eL30/eS12/Gad45"/>
</dbReference>
<dbReference type="GO" id="GO:1990904">
    <property type="term" value="C:ribonucleoprotein complex"/>
    <property type="evidence" value="ECO:0007669"/>
    <property type="project" value="UniProtKB-KW"/>
</dbReference>
<dbReference type="GO" id="GO:0000398">
    <property type="term" value="P:mRNA splicing, via spliceosome"/>
    <property type="evidence" value="ECO:0007669"/>
    <property type="project" value="UniProtKB-UniRule"/>
</dbReference>
<dbReference type="CDD" id="cd21104">
    <property type="entry name" value="SNU13"/>
    <property type="match status" value="1"/>
</dbReference>